<gene>
    <name evidence="1" type="ordered locus">F7308_0036</name>
</gene>
<sequence length="43" mass="5297">MRYIDKNNHLYNLIIHNFKDFMKSKLISRDKKIDSIKIKNMKT</sequence>
<evidence type="ECO:0000313" key="2">
    <source>
        <dbReference type="Proteomes" id="UP000000490"/>
    </source>
</evidence>
<name>A0ABN3ZJU2_FRAST</name>
<dbReference type="Proteomes" id="UP000000490">
    <property type="component" value="Chromosome"/>
</dbReference>
<proteinExistence type="predicted"/>
<evidence type="ECO:0000313" key="1">
    <source>
        <dbReference type="EMBL" id="AEI34964.1"/>
    </source>
</evidence>
<accession>A0ABN3ZJU2</accession>
<keyword evidence="2" id="KW-1185">Reference proteome</keyword>
<reference evidence="1" key="1">
    <citation type="submission" date="2011-05" db="EMBL/GenBank/DDBJ databases">
        <authorList>
            <person name="Kuske C.R."/>
            <person name="Challacombe J.F."/>
            <person name="Siddaramappa S."/>
            <person name="Petersen J.M."/>
            <person name="Bruce D.C."/>
        </authorList>
    </citation>
    <scope>NUCLEOTIDE SEQUENCE</scope>
    <source>
        <strain evidence="1">TX077308</strain>
    </source>
</reference>
<dbReference type="EMBL" id="CP002872">
    <property type="protein sequence ID" value="AEI34964.1"/>
    <property type="molecule type" value="Genomic_DNA"/>
</dbReference>
<organism evidence="1 2">
    <name type="scientific">Francisella salina</name>
    <dbReference type="NCBI Taxonomy" id="573569"/>
    <lineage>
        <taxon>Bacteria</taxon>
        <taxon>Pseudomonadati</taxon>
        <taxon>Pseudomonadota</taxon>
        <taxon>Gammaproteobacteria</taxon>
        <taxon>Thiotrichales</taxon>
        <taxon>Francisellaceae</taxon>
        <taxon>Francisella</taxon>
    </lineage>
</organism>
<protein>
    <submittedName>
        <fullName evidence="1">Uncharacterized protein</fullName>
    </submittedName>
</protein>